<dbReference type="FunFam" id="3.20.20.70:FF:000132">
    <property type="entry name" value="FMN dependent dehydrogenase"/>
    <property type="match status" value="1"/>
</dbReference>
<dbReference type="OrthoDB" id="25826at2759"/>
<dbReference type="InterPro" id="IPR013785">
    <property type="entry name" value="Aldolase_TIM"/>
</dbReference>
<dbReference type="SUPFAM" id="SSF51395">
    <property type="entry name" value="FMN-linked oxidoreductases"/>
    <property type="match status" value="1"/>
</dbReference>
<dbReference type="GO" id="GO:0016491">
    <property type="term" value="F:oxidoreductase activity"/>
    <property type="evidence" value="ECO:0007669"/>
    <property type="project" value="UniProtKB-KW"/>
</dbReference>
<evidence type="ECO:0000256" key="4">
    <source>
        <dbReference type="ARBA" id="ARBA00023002"/>
    </source>
</evidence>
<feature type="active site" description="Proton acceptor" evidence="6">
    <location>
        <position position="290"/>
    </location>
</feature>
<feature type="binding site" evidence="7">
    <location>
        <position position="179"/>
    </location>
    <ligand>
        <name>FMN</name>
        <dbReference type="ChEBI" id="CHEBI:58210"/>
    </ligand>
</feature>
<dbReference type="InterPro" id="IPR037396">
    <property type="entry name" value="FMN_HAD"/>
</dbReference>
<feature type="binding site" evidence="7">
    <location>
        <position position="288"/>
    </location>
    <ligand>
        <name>FMN</name>
        <dbReference type="ChEBI" id="CHEBI:58210"/>
    </ligand>
</feature>
<dbReference type="PROSITE" id="PS51349">
    <property type="entry name" value="FMN_HYDROXY_ACID_DH_2"/>
    <property type="match status" value="1"/>
</dbReference>
<comment type="similarity">
    <text evidence="5">Belongs to the FMN-dependent alpha-hydroxy acid dehydrogenase family.</text>
</comment>
<dbReference type="PROSITE" id="PS00557">
    <property type="entry name" value="FMN_HYDROXY_ACID_DH_1"/>
    <property type="match status" value="1"/>
</dbReference>
<dbReference type="InterPro" id="IPR037350">
    <property type="entry name" value="LMO_FMN"/>
</dbReference>
<reference evidence="9" key="2">
    <citation type="journal article" date="2023" name="IMA Fungus">
        <title>Comparative genomic study of the Penicillium genus elucidates a diverse pangenome and 15 lateral gene transfer events.</title>
        <authorList>
            <person name="Petersen C."/>
            <person name="Sorensen T."/>
            <person name="Nielsen M.R."/>
            <person name="Sondergaard T.E."/>
            <person name="Sorensen J.L."/>
            <person name="Fitzpatrick D.A."/>
            <person name="Frisvad J.C."/>
            <person name="Nielsen K.L."/>
        </authorList>
    </citation>
    <scope>NUCLEOTIDE SEQUENCE</scope>
    <source>
        <strain evidence="9">IBT 19713</strain>
    </source>
</reference>
<evidence type="ECO:0000256" key="2">
    <source>
        <dbReference type="ARBA" id="ARBA00022630"/>
    </source>
</evidence>
<evidence type="ECO:0000256" key="3">
    <source>
        <dbReference type="ARBA" id="ARBA00022643"/>
    </source>
</evidence>
<feature type="binding site" evidence="7">
    <location>
        <position position="188"/>
    </location>
    <ligand>
        <name>glyoxylate</name>
        <dbReference type="ChEBI" id="CHEBI:36655"/>
    </ligand>
</feature>
<dbReference type="RefSeq" id="XP_058332622.1">
    <property type="nucleotide sequence ID" value="XM_058473619.1"/>
</dbReference>
<dbReference type="GO" id="GO:0010181">
    <property type="term" value="F:FMN binding"/>
    <property type="evidence" value="ECO:0007669"/>
    <property type="project" value="InterPro"/>
</dbReference>
<feature type="binding site" evidence="7">
    <location>
        <position position="47"/>
    </location>
    <ligand>
        <name>glyoxylate</name>
        <dbReference type="ChEBI" id="CHEBI:36655"/>
    </ligand>
</feature>
<protein>
    <submittedName>
        <fullName evidence="9">Lactate 2-monooxygenase</fullName>
    </submittedName>
</protein>
<evidence type="ECO:0000259" key="8">
    <source>
        <dbReference type="PROSITE" id="PS51349"/>
    </source>
</evidence>
<dbReference type="PANTHER" id="PTHR10578:SF86">
    <property type="entry name" value="DEPENDENT DEHYDROGENASE, PUTATIVE (AFU_ORTHOLOGUE AFUA_6G02720)-RELATED"/>
    <property type="match status" value="1"/>
</dbReference>
<keyword evidence="4" id="KW-0560">Oxidoreductase</keyword>
<evidence type="ECO:0000313" key="9">
    <source>
        <dbReference type="EMBL" id="KAJ5239703.1"/>
    </source>
</evidence>
<dbReference type="InterPro" id="IPR000262">
    <property type="entry name" value="FMN-dep_DH"/>
</dbReference>
<feature type="binding site" evidence="7">
    <location>
        <begin position="344"/>
        <end position="345"/>
    </location>
    <ligand>
        <name>FMN</name>
        <dbReference type="ChEBI" id="CHEBI:58210"/>
    </ligand>
</feature>
<comment type="caution">
    <text evidence="9">The sequence shown here is derived from an EMBL/GenBank/DDBJ whole genome shotgun (WGS) entry which is preliminary data.</text>
</comment>
<feature type="binding site" evidence="7">
    <location>
        <position position="153"/>
    </location>
    <ligand>
        <name>glyoxylate</name>
        <dbReference type="ChEBI" id="CHEBI:36655"/>
    </ligand>
</feature>
<organism evidence="9 10">
    <name type="scientific">Penicillium chermesinum</name>
    <dbReference type="NCBI Taxonomy" id="63820"/>
    <lineage>
        <taxon>Eukaryota</taxon>
        <taxon>Fungi</taxon>
        <taxon>Dikarya</taxon>
        <taxon>Ascomycota</taxon>
        <taxon>Pezizomycotina</taxon>
        <taxon>Eurotiomycetes</taxon>
        <taxon>Eurotiomycetidae</taxon>
        <taxon>Eurotiales</taxon>
        <taxon>Aspergillaceae</taxon>
        <taxon>Penicillium</taxon>
    </lineage>
</organism>
<dbReference type="PIRSF" id="PIRSF000138">
    <property type="entry name" value="Al-hdrx_acd_dh"/>
    <property type="match status" value="1"/>
</dbReference>
<dbReference type="Gene3D" id="3.20.20.70">
    <property type="entry name" value="Aldolase class I"/>
    <property type="match status" value="1"/>
</dbReference>
<dbReference type="InterPro" id="IPR008259">
    <property type="entry name" value="FMN_hydac_DH_AS"/>
</dbReference>
<feature type="binding site" evidence="7">
    <location>
        <position position="293"/>
    </location>
    <ligand>
        <name>glyoxylate</name>
        <dbReference type="ChEBI" id="CHEBI:36655"/>
    </ligand>
</feature>
<feature type="binding site" evidence="7">
    <location>
        <begin position="100"/>
        <end position="102"/>
    </location>
    <ligand>
        <name>FMN</name>
        <dbReference type="ChEBI" id="CHEBI:58210"/>
    </ligand>
</feature>
<sequence>MSDNYGSYQTEIYGKGVLQGIRPSVTTDPRLLEEQARKALGERSFNYVAGGAGEKATMDSNRSAFRAWKLIPRMLRSMDDQDVSVELFGQKYDNPLIMAPIGVQGIFHEDKETGLAEVCQEVGVPYVMSTAATSTIEEVAAASKHGKRWYQLYWPRDNDITLSLLNRAKANGFSVLVVTLDTWSLAWRPADLDNAYVPFLSGVGCQVGFSDPVFREKFEKEAGCTIEEDILGASRAWLYQIAASGPHTWEELAFLRQHWDGPIVLKGIQHVEDAKKAVEYGCDGVVVSNHGGRQLDGAIGSLDVLPEIVDAVGDRITVLFDSGVRTGVDVIKALALGAKAVLVGRPVIFGFGIDGRNGAKHVLKGLLADFWMSIGLAGIGTVTNCDRSVIRRVQHAGDICDDIGYCR</sequence>
<evidence type="ECO:0000256" key="5">
    <source>
        <dbReference type="ARBA" id="ARBA00024042"/>
    </source>
</evidence>
<dbReference type="AlphaFoldDB" id="A0A9W9P879"/>
<keyword evidence="10" id="KW-1185">Reference proteome</keyword>
<gene>
    <name evidence="9" type="ORF">N7468_004322</name>
</gene>
<name>A0A9W9P879_9EURO</name>
<evidence type="ECO:0000256" key="7">
    <source>
        <dbReference type="PIRSR" id="PIRSR000138-2"/>
    </source>
</evidence>
<proteinExistence type="inferred from homology"/>
<dbReference type="CDD" id="cd03332">
    <property type="entry name" value="LMO_FMN"/>
    <property type="match status" value="1"/>
</dbReference>
<evidence type="ECO:0000256" key="1">
    <source>
        <dbReference type="ARBA" id="ARBA00001917"/>
    </source>
</evidence>
<evidence type="ECO:0000313" key="10">
    <source>
        <dbReference type="Proteomes" id="UP001150941"/>
    </source>
</evidence>
<keyword evidence="3 7" id="KW-0288">FMN</keyword>
<feature type="domain" description="FMN hydroxy acid dehydrogenase" evidence="8">
    <location>
        <begin position="21"/>
        <end position="395"/>
    </location>
</feature>
<reference evidence="9" key="1">
    <citation type="submission" date="2022-11" db="EMBL/GenBank/DDBJ databases">
        <authorList>
            <person name="Petersen C."/>
        </authorList>
    </citation>
    <scope>NUCLEOTIDE SEQUENCE</scope>
    <source>
        <strain evidence="9">IBT 19713</strain>
    </source>
</reference>
<accession>A0A9W9P879</accession>
<comment type="cofactor">
    <cofactor evidence="1">
        <name>FMN</name>
        <dbReference type="ChEBI" id="CHEBI:58210"/>
    </cofactor>
</comment>
<evidence type="ECO:0000256" key="6">
    <source>
        <dbReference type="PIRSR" id="PIRSR000138-1"/>
    </source>
</evidence>
<feature type="binding site" evidence="7">
    <location>
        <begin position="321"/>
        <end position="325"/>
    </location>
    <ligand>
        <name>FMN</name>
        <dbReference type="ChEBI" id="CHEBI:58210"/>
    </ligand>
</feature>
<feature type="binding site" evidence="7">
    <location>
        <position position="151"/>
    </location>
    <ligand>
        <name>FMN</name>
        <dbReference type="ChEBI" id="CHEBI:58210"/>
    </ligand>
</feature>
<dbReference type="InterPro" id="IPR012133">
    <property type="entry name" value="Alpha-hydoxy_acid_DH_FMN"/>
</dbReference>
<feature type="binding site" evidence="7">
    <location>
        <position position="290"/>
    </location>
    <ligand>
        <name>glyoxylate</name>
        <dbReference type="ChEBI" id="CHEBI:36655"/>
    </ligand>
</feature>
<dbReference type="Pfam" id="PF01070">
    <property type="entry name" value="FMN_dh"/>
    <property type="match status" value="1"/>
</dbReference>
<keyword evidence="2 7" id="KW-0285">Flavoprotein</keyword>
<dbReference type="Proteomes" id="UP001150941">
    <property type="component" value="Unassembled WGS sequence"/>
</dbReference>
<feature type="binding site" evidence="7">
    <location>
        <position position="129"/>
    </location>
    <ligand>
        <name>FMN</name>
        <dbReference type="ChEBI" id="CHEBI:58210"/>
    </ligand>
</feature>
<dbReference type="PANTHER" id="PTHR10578">
    <property type="entry name" value="S -2-HYDROXY-ACID OXIDASE-RELATED"/>
    <property type="match status" value="1"/>
</dbReference>
<feature type="binding site" evidence="7">
    <location>
        <position position="266"/>
    </location>
    <ligand>
        <name>FMN</name>
        <dbReference type="ChEBI" id="CHEBI:58210"/>
    </ligand>
</feature>
<dbReference type="GeneID" id="83200922"/>
<dbReference type="EMBL" id="JAPQKS010000003">
    <property type="protein sequence ID" value="KAJ5239703.1"/>
    <property type="molecule type" value="Genomic_DNA"/>
</dbReference>